<feature type="domain" description="Aldehyde dehydrogenase" evidence="4">
    <location>
        <begin position="19"/>
        <end position="476"/>
    </location>
</feature>
<protein>
    <submittedName>
        <fullName evidence="5">TetR family transcriptional regulator</fullName>
    </submittedName>
</protein>
<evidence type="ECO:0000313" key="5">
    <source>
        <dbReference type="EMBL" id="MES1927995.1"/>
    </source>
</evidence>
<dbReference type="PROSITE" id="PS00070">
    <property type="entry name" value="ALDEHYDE_DEHYDR_CYS"/>
    <property type="match status" value="1"/>
</dbReference>
<evidence type="ECO:0000256" key="1">
    <source>
        <dbReference type="ARBA" id="ARBA00023002"/>
    </source>
</evidence>
<dbReference type="InterPro" id="IPR016162">
    <property type="entry name" value="Ald_DH_N"/>
</dbReference>
<dbReference type="RefSeq" id="WP_353108796.1">
    <property type="nucleotide sequence ID" value="NZ_APND01000001.1"/>
</dbReference>
<evidence type="ECO:0000256" key="3">
    <source>
        <dbReference type="RuleBase" id="RU003345"/>
    </source>
</evidence>
<dbReference type="InterPro" id="IPR015590">
    <property type="entry name" value="Aldehyde_DH_dom"/>
</dbReference>
<dbReference type="InterPro" id="IPR016161">
    <property type="entry name" value="Ald_DH/histidinol_DH"/>
</dbReference>
<feature type="active site" evidence="2">
    <location>
        <position position="249"/>
    </location>
</feature>
<dbReference type="SUPFAM" id="SSF53720">
    <property type="entry name" value="ALDH-like"/>
    <property type="match status" value="1"/>
</dbReference>
<keyword evidence="1 3" id="KW-0560">Oxidoreductase</keyword>
<dbReference type="InterPro" id="IPR029510">
    <property type="entry name" value="Ald_DH_CS_GLU"/>
</dbReference>
<dbReference type="InterPro" id="IPR016163">
    <property type="entry name" value="Ald_DH_C"/>
</dbReference>
<evidence type="ECO:0000256" key="2">
    <source>
        <dbReference type="PROSITE-ProRule" id="PRU10007"/>
    </source>
</evidence>
<comment type="similarity">
    <text evidence="3">Belongs to the aldehyde dehydrogenase family.</text>
</comment>
<name>A0ABV2AWG6_9GAMM</name>
<evidence type="ECO:0000313" key="6">
    <source>
        <dbReference type="Proteomes" id="UP001460888"/>
    </source>
</evidence>
<dbReference type="InterPro" id="IPR016160">
    <property type="entry name" value="Ald_DH_CS_CYS"/>
</dbReference>
<accession>A0ABV2AWG6</accession>
<dbReference type="PROSITE" id="PS00687">
    <property type="entry name" value="ALDEHYDE_DEHYDR_GLU"/>
    <property type="match status" value="1"/>
</dbReference>
<keyword evidence="6" id="KW-1185">Reference proteome</keyword>
<dbReference type="PANTHER" id="PTHR11699">
    <property type="entry name" value="ALDEHYDE DEHYDROGENASE-RELATED"/>
    <property type="match status" value="1"/>
</dbReference>
<dbReference type="Gene3D" id="3.40.309.10">
    <property type="entry name" value="Aldehyde Dehydrogenase, Chain A, domain 2"/>
    <property type="match status" value="1"/>
</dbReference>
<gene>
    <name evidence="5" type="ORF">SADO_02030</name>
</gene>
<evidence type="ECO:0000259" key="4">
    <source>
        <dbReference type="Pfam" id="PF00171"/>
    </source>
</evidence>
<dbReference type="Proteomes" id="UP001460888">
    <property type="component" value="Unassembled WGS sequence"/>
</dbReference>
<organism evidence="5 6">
    <name type="scientific">Salinisphaera dokdonensis CL-ES53</name>
    <dbReference type="NCBI Taxonomy" id="1304272"/>
    <lineage>
        <taxon>Bacteria</taxon>
        <taxon>Pseudomonadati</taxon>
        <taxon>Pseudomonadota</taxon>
        <taxon>Gammaproteobacteria</taxon>
        <taxon>Salinisphaerales</taxon>
        <taxon>Salinisphaeraceae</taxon>
        <taxon>Salinisphaera</taxon>
    </lineage>
</organism>
<dbReference type="NCBIfam" id="NF009725">
    <property type="entry name" value="PRK13252.1"/>
    <property type="match status" value="1"/>
</dbReference>
<reference evidence="5 6" key="1">
    <citation type="submission" date="2013-03" db="EMBL/GenBank/DDBJ databases">
        <title>Salinisphaera dokdonensis CL-ES53 Genome Sequencing.</title>
        <authorList>
            <person name="Li C."/>
            <person name="Lai Q."/>
            <person name="Shao Z."/>
        </authorList>
    </citation>
    <scope>NUCLEOTIDE SEQUENCE [LARGE SCALE GENOMIC DNA]</scope>
    <source>
        <strain evidence="5 6">CL-ES53</strain>
    </source>
</reference>
<sequence length="487" mass="52041">MSHAHDRLLWIDGRAVKAKGGAWFDTFNPGTGQSICRVAQASSADVDTAVAAARRAFGEWKRMSGVARGRVLRALADKLREHRDELAELETLDGGKPIAETPEADVDSGADCLEYFAGQAASIQGEYQEVDEGFFYTRPEPLGVVGAIGAWNYPLQIACWKSAPALAAGNTIVFKPSELTPLSALRFAELAKEAGVPDGVINVIPGFGDVGQAMTNHPDIDKISLTGGADTGKKVMAASASTLKAVSLELGGKSPLIVFDDADIDNAVSGALMANFFTQGEICTNGTRVFVHESIRETFLERLLDRTKKLKIGAPMAADTDVGAMISESHMQHVLSYIEAGKAAGAKCLIGGAQATVAGCEGGWYVEPTVFDGCSDDMQIVREEIFGPVMSVLSFTDEDEVVTRANDTPFGLAAGLFTRDIERGHRVAADLEAGILWINHYNITPIEMPFGGIKESGIGKENSRRALEHYIRLKSVFVARGAVDAPY</sequence>
<comment type="caution">
    <text evidence="5">The sequence shown here is derived from an EMBL/GenBank/DDBJ whole genome shotgun (WGS) entry which is preliminary data.</text>
</comment>
<dbReference type="EMBL" id="APND01000001">
    <property type="protein sequence ID" value="MES1927995.1"/>
    <property type="molecule type" value="Genomic_DNA"/>
</dbReference>
<dbReference type="Pfam" id="PF00171">
    <property type="entry name" value="Aldedh"/>
    <property type="match status" value="1"/>
</dbReference>
<dbReference type="Gene3D" id="3.40.605.10">
    <property type="entry name" value="Aldehyde Dehydrogenase, Chain A, domain 1"/>
    <property type="match status" value="1"/>
</dbReference>
<proteinExistence type="inferred from homology"/>